<evidence type="ECO:0000256" key="1">
    <source>
        <dbReference type="SAM" id="SignalP"/>
    </source>
</evidence>
<dbReference type="Proteomes" id="UP000268313">
    <property type="component" value="Unassembled WGS sequence"/>
</dbReference>
<reference evidence="3" key="1">
    <citation type="submission" date="2018-09" db="EMBL/GenBank/DDBJ databases">
        <authorList>
            <person name="Livingstone P.G."/>
            <person name="Whitworth D.E."/>
        </authorList>
    </citation>
    <scope>NUCLEOTIDE SEQUENCE [LARGE SCALE GENOMIC DNA]</scope>
    <source>
        <strain evidence="3">CA043D</strain>
    </source>
</reference>
<dbReference type="RefSeq" id="WP_120607506.1">
    <property type="nucleotide sequence ID" value="NZ_JABFJX010000250.1"/>
</dbReference>
<dbReference type="OrthoDB" id="5500429at2"/>
<keyword evidence="3" id="KW-1185">Reference proteome</keyword>
<protein>
    <submittedName>
        <fullName evidence="2">Uncharacterized protein</fullName>
    </submittedName>
</protein>
<dbReference type="EMBL" id="RAWE01000251">
    <property type="protein sequence ID" value="RKG95628.1"/>
    <property type="molecule type" value="Genomic_DNA"/>
</dbReference>
<accession>A0A3A8JKV7</accession>
<evidence type="ECO:0000313" key="2">
    <source>
        <dbReference type="EMBL" id="RKG95628.1"/>
    </source>
</evidence>
<feature type="signal peptide" evidence="1">
    <location>
        <begin position="1"/>
        <end position="24"/>
    </location>
</feature>
<organism evidence="2 3">
    <name type="scientific">Corallococcus carmarthensis</name>
    <dbReference type="NCBI Taxonomy" id="2316728"/>
    <lineage>
        <taxon>Bacteria</taxon>
        <taxon>Pseudomonadati</taxon>
        <taxon>Myxococcota</taxon>
        <taxon>Myxococcia</taxon>
        <taxon>Myxococcales</taxon>
        <taxon>Cystobacterineae</taxon>
        <taxon>Myxococcaceae</taxon>
        <taxon>Corallococcus</taxon>
    </lineage>
</organism>
<proteinExistence type="predicted"/>
<comment type="caution">
    <text evidence="2">The sequence shown here is derived from an EMBL/GenBank/DDBJ whole genome shotgun (WGS) entry which is preliminary data.</text>
</comment>
<sequence>MKMLRWSAAALALFVVGCGSVEDAALEPRTLAAQESELRTCSTDLDCVSGCGCNSGQCVSVFGPPPPDGYCDQAPVRACTTSSQCADGCSCTGNACVASPSSPSTNCLVAPPDGYESDNTHTSASSYLGTPQLNHTFHNRLDLDWVLVATPVNQVMTVEAYNLRNSVQLQLDVYAYDYATRTRGALLATTQSTVCSQITPACNMYRVTANVVAGGVYAVRLVNRASTPAGSDWRPTATYDLKMY</sequence>
<gene>
    <name evidence="2" type="ORF">D7X32_38485</name>
</gene>
<feature type="chain" id="PRO_5017322999" evidence="1">
    <location>
        <begin position="25"/>
        <end position="244"/>
    </location>
</feature>
<keyword evidence="1" id="KW-0732">Signal</keyword>
<evidence type="ECO:0000313" key="3">
    <source>
        <dbReference type="Proteomes" id="UP000268313"/>
    </source>
</evidence>
<name>A0A3A8JKV7_9BACT</name>
<dbReference type="AlphaFoldDB" id="A0A3A8JKV7"/>
<dbReference type="PROSITE" id="PS51257">
    <property type="entry name" value="PROKAR_LIPOPROTEIN"/>
    <property type="match status" value="1"/>
</dbReference>